<sequence>MSERSKLILKLAKNSRVINGSEWVFIPLNSSENDQGFSENYMNMDGPRVSDSSLNSDFQLNNIETASVSQIEPSQNEAISISIESEITGDQETSKNTSTINNCPIDDITACVPKKLPVPNQPFFVLGTQITE</sequence>
<dbReference type="Proteomes" id="UP000504635">
    <property type="component" value="Unplaced"/>
</dbReference>
<name>A0A6J2YJ26_SITOR</name>
<accession>A0A6J2YJ26</accession>
<dbReference type="KEGG" id="soy:115887797"/>
<dbReference type="AlphaFoldDB" id="A0A6J2YJ26"/>
<keyword evidence="1" id="KW-1185">Reference proteome</keyword>
<evidence type="ECO:0000313" key="1">
    <source>
        <dbReference type="Proteomes" id="UP000504635"/>
    </source>
</evidence>
<gene>
    <name evidence="2" type="primary">LOC115887797</name>
</gene>
<dbReference type="InParanoid" id="A0A6J2YJ26"/>
<proteinExistence type="predicted"/>
<dbReference type="GeneID" id="115887797"/>
<reference evidence="2" key="1">
    <citation type="submission" date="2025-08" db="UniProtKB">
        <authorList>
            <consortium name="RefSeq"/>
        </authorList>
    </citation>
    <scope>IDENTIFICATION</scope>
    <source>
        <tissue evidence="2">Gonads</tissue>
    </source>
</reference>
<evidence type="ECO:0000313" key="2">
    <source>
        <dbReference type="RefSeq" id="XP_030763154.1"/>
    </source>
</evidence>
<protein>
    <submittedName>
        <fullName evidence="2">Uncharacterized protein LOC115887797</fullName>
    </submittedName>
</protein>
<organism evidence="1 2">
    <name type="scientific">Sitophilus oryzae</name>
    <name type="common">Rice weevil</name>
    <name type="synonym">Curculio oryzae</name>
    <dbReference type="NCBI Taxonomy" id="7048"/>
    <lineage>
        <taxon>Eukaryota</taxon>
        <taxon>Metazoa</taxon>
        <taxon>Ecdysozoa</taxon>
        <taxon>Arthropoda</taxon>
        <taxon>Hexapoda</taxon>
        <taxon>Insecta</taxon>
        <taxon>Pterygota</taxon>
        <taxon>Neoptera</taxon>
        <taxon>Endopterygota</taxon>
        <taxon>Coleoptera</taxon>
        <taxon>Polyphaga</taxon>
        <taxon>Cucujiformia</taxon>
        <taxon>Curculionidae</taxon>
        <taxon>Dryophthorinae</taxon>
        <taxon>Sitophilus</taxon>
    </lineage>
</organism>
<dbReference type="RefSeq" id="XP_030763154.1">
    <property type="nucleotide sequence ID" value="XM_030907294.1"/>
</dbReference>